<evidence type="ECO:0000256" key="1">
    <source>
        <dbReference type="ARBA" id="ARBA00009798"/>
    </source>
</evidence>
<dbReference type="EC" id="4.2.-.-" evidence="4"/>
<gene>
    <name evidence="6" type="ORF">HNQ85_002881</name>
</gene>
<accession>A0A7V9Z273</accession>
<evidence type="ECO:0000256" key="2">
    <source>
        <dbReference type="ARBA" id="ARBA00022917"/>
    </source>
</evidence>
<evidence type="ECO:0000313" key="7">
    <source>
        <dbReference type="Proteomes" id="UP000580891"/>
    </source>
</evidence>
<reference evidence="6 7" key="1">
    <citation type="submission" date="2020-07" db="EMBL/GenBank/DDBJ databases">
        <title>Genomic Encyclopedia of Type Strains, Phase IV (KMG-IV): sequencing the most valuable type-strain genomes for metagenomic binning, comparative biology and taxonomic classification.</title>
        <authorList>
            <person name="Goeker M."/>
        </authorList>
    </citation>
    <scope>NUCLEOTIDE SEQUENCE [LARGE SCALE GENOMIC DNA]</scope>
    <source>
        <strain evidence="6 7">DSM 25220</strain>
    </source>
</reference>
<comment type="caution">
    <text evidence="6">The sequence shown here is derived from an EMBL/GenBank/DDBJ whole genome shotgun (WGS) entry which is preliminary data.</text>
</comment>
<keyword evidence="7" id="KW-1185">Reference proteome</keyword>
<sequence>MSKVKTNAMRILDKKKINYNVLTYDNQDGKIDGISVAHNIGKDPRMVYKTLVTQGNSGNIYVFVIPVESELDLKKAAQVTGEKKVEMVPVNDMQKLTGYIRGGCSPIGMKKLYPTFIDFSASQLEHIVVSGGKIGVQIELSVEALQSVTEAALQEVVKKQEV</sequence>
<evidence type="ECO:0000256" key="3">
    <source>
        <dbReference type="ARBA" id="ARBA00023239"/>
    </source>
</evidence>
<proteinExistence type="inferred from homology"/>
<dbReference type="EMBL" id="JACDUU010000007">
    <property type="protein sequence ID" value="MBA2872570.1"/>
    <property type="molecule type" value="Genomic_DNA"/>
</dbReference>
<evidence type="ECO:0000313" key="6">
    <source>
        <dbReference type="EMBL" id="MBA2872570.1"/>
    </source>
</evidence>
<dbReference type="GO" id="GO:0002161">
    <property type="term" value="F:aminoacyl-tRNA deacylase activity"/>
    <property type="evidence" value="ECO:0007669"/>
    <property type="project" value="InterPro"/>
</dbReference>
<dbReference type="PIRSF" id="PIRSF006181">
    <property type="entry name" value="EbsC_YbaK"/>
    <property type="match status" value="1"/>
</dbReference>
<dbReference type="InterPro" id="IPR036754">
    <property type="entry name" value="YbaK/aa-tRNA-synt-asso_dom_sf"/>
</dbReference>
<keyword evidence="2 4" id="KW-0648">Protein biosynthesis</keyword>
<name>A0A7V9Z273_9BACL</name>
<evidence type="ECO:0000259" key="5">
    <source>
        <dbReference type="Pfam" id="PF04073"/>
    </source>
</evidence>
<organism evidence="6 7">
    <name type="scientific">[Anoxybacillus] calidus</name>
    <dbReference type="NCBI Taxonomy" id="575178"/>
    <lineage>
        <taxon>Bacteria</taxon>
        <taxon>Bacillati</taxon>
        <taxon>Bacillota</taxon>
        <taxon>Bacilli</taxon>
        <taxon>Bacillales</taxon>
        <taxon>Anoxybacillaceae</taxon>
        <taxon>Paranoxybacillus</taxon>
    </lineage>
</organism>
<dbReference type="PANTHER" id="PTHR30411:SF0">
    <property type="entry name" value="CYS-TRNA(PRO)_CYS-TRNA(CYS) DEACYLASE YBAK"/>
    <property type="match status" value="1"/>
</dbReference>
<dbReference type="AlphaFoldDB" id="A0A7V9Z273"/>
<comment type="similarity">
    <text evidence="1 4">Belongs to the prolyl-tRNA editing family. YbaK/EbsC subfamily.</text>
</comment>
<protein>
    <recommendedName>
        <fullName evidence="4">Cys-tRNA(Pro)/Cys-tRNA(Cys) deacylase</fullName>
        <ecNumber evidence="4">4.2.-.-</ecNumber>
    </recommendedName>
</protein>
<dbReference type="PANTHER" id="PTHR30411">
    <property type="entry name" value="CYTOPLASMIC PROTEIN"/>
    <property type="match status" value="1"/>
</dbReference>
<dbReference type="InterPro" id="IPR007214">
    <property type="entry name" value="YbaK/aa-tRNA-synth-assoc-dom"/>
</dbReference>
<keyword evidence="6" id="KW-0378">Hydrolase</keyword>
<feature type="domain" description="YbaK/aminoacyl-tRNA synthetase-associated" evidence="5">
    <location>
        <begin position="36"/>
        <end position="146"/>
    </location>
</feature>
<dbReference type="Gene3D" id="3.90.960.10">
    <property type="entry name" value="YbaK/aminoacyl-tRNA synthetase-associated domain"/>
    <property type="match status" value="1"/>
</dbReference>
<dbReference type="Pfam" id="PF04073">
    <property type="entry name" value="tRNA_edit"/>
    <property type="match status" value="1"/>
</dbReference>
<dbReference type="CDD" id="cd00002">
    <property type="entry name" value="YbaK_deacylase"/>
    <property type="match status" value="1"/>
</dbReference>
<dbReference type="NCBIfam" id="TIGR00011">
    <property type="entry name" value="YbaK_EbsC"/>
    <property type="match status" value="1"/>
</dbReference>
<dbReference type="GO" id="GO:0016829">
    <property type="term" value="F:lyase activity"/>
    <property type="evidence" value="ECO:0007669"/>
    <property type="project" value="UniProtKB-KW"/>
</dbReference>
<dbReference type="Proteomes" id="UP000580891">
    <property type="component" value="Unassembled WGS sequence"/>
</dbReference>
<dbReference type="InterPro" id="IPR004369">
    <property type="entry name" value="Prolyl-tRNA_editing_YbaK/EbsC"/>
</dbReference>
<evidence type="ECO:0000256" key="4">
    <source>
        <dbReference type="PIRNR" id="PIRNR006181"/>
    </source>
</evidence>
<dbReference type="SUPFAM" id="SSF55826">
    <property type="entry name" value="YbaK/ProRS associated domain"/>
    <property type="match status" value="1"/>
</dbReference>
<dbReference type="GO" id="GO:0006412">
    <property type="term" value="P:translation"/>
    <property type="evidence" value="ECO:0007669"/>
    <property type="project" value="UniProtKB-KW"/>
</dbReference>
<dbReference type="RefSeq" id="WP_181538328.1">
    <property type="nucleotide sequence ID" value="NZ_JACDUU010000007.1"/>
</dbReference>
<keyword evidence="3 4" id="KW-0456">Lyase</keyword>